<sequence length="193" mass="22073">MLKVVNETLITLIPKVEHPINLNQYRPISLCNTLYKIISKVLANRLKVVLNKCISESQSAFVPGRQIVDNVLIAHEEAKQVKEMLQIYAISSGQLVNFEKSAVYFSRNIPKTRRAEIYQELESLKEATNGRYLGLPMAIGRTKNQVFGYIKSAVIKRLKGWTNKMLSMAGKEGDNEKEKKLHWINWTKLAEVK</sequence>
<dbReference type="Proteomes" id="UP001652660">
    <property type="component" value="Chromosome 2c"/>
</dbReference>
<dbReference type="PANTHER" id="PTHR46890:SF48">
    <property type="entry name" value="RNA-DIRECTED DNA POLYMERASE"/>
    <property type="match status" value="1"/>
</dbReference>
<organism evidence="2 3">
    <name type="scientific">Coffea arabica</name>
    <name type="common">Arabian coffee</name>
    <dbReference type="NCBI Taxonomy" id="13443"/>
    <lineage>
        <taxon>Eukaryota</taxon>
        <taxon>Viridiplantae</taxon>
        <taxon>Streptophyta</taxon>
        <taxon>Embryophyta</taxon>
        <taxon>Tracheophyta</taxon>
        <taxon>Spermatophyta</taxon>
        <taxon>Magnoliopsida</taxon>
        <taxon>eudicotyledons</taxon>
        <taxon>Gunneridae</taxon>
        <taxon>Pentapetalae</taxon>
        <taxon>asterids</taxon>
        <taxon>lamiids</taxon>
        <taxon>Gentianales</taxon>
        <taxon>Rubiaceae</taxon>
        <taxon>Ixoroideae</taxon>
        <taxon>Gardenieae complex</taxon>
        <taxon>Bertiereae - Coffeeae clade</taxon>
        <taxon>Coffeeae</taxon>
        <taxon>Coffea</taxon>
    </lineage>
</organism>
<accession>A0ABM4WME2</accession>
<dbReference type="InterPro" id="IPR052343">
    <property type="entry name" value="Retrotransposon-Effector_Assoc"/>
</dbReference>
<dbReference type="GeneID" id="140035562"/>
<keyword evidence="2" id="KW-1185">Reference proteome</keyword>
<dbReference type="PANTHER" id="PTHR46890">
    <property type="entry name" value="NON-LTR RETROLELEMENT REVERSE TRANSCRIPTASE-LIKE PROTEIN-RELATED"/>
    <property type="match status" value="1"/>
</dbReference>
<reference evidence="3" key="1">
    <citation type="submission" date="2025-08" db="UniProtKB">
        <authorList>
            <consortium name="RefSeq"/>
        </authorList>
    </citation>
    <scope>IDENTIFICATION</scope>
    <source>
        <tissue evidence="3">Leaves</tissue>
    </source>
</reference>
<dbReference type="InterPro" id="IPR000477">
    <property type="entry name" value="RT_dom"/>
</dbReference>
<evidence type="ECO:0000259" key="1">
    <source>
        <dbReference type="Pfam" id="PF00078"/>
    </source>
</evidence>
<evidence type="ECO:0000313" key="2">
    <source>
        <dbReference type="Proteomes" id="UP001652660"/>
    </source>
</evidence>
<protein>
    <recommendedName>
        <fullName evidence="1">Reverse transcriptase domain-containing protein</fullName>
    </recommendedName>
</protein>
<dbReference type="Pfam" id="PF00078">
    <property type="entry name" value="RVT_1"/>
    <property type="match status" value="1"/>
</dbReference>
<gene>
    <name evidence="3" type="primary">LOC140035562</name>
</gene>
<evidence type="ECO:0000313" key="3">
    <source>
        <dbReference type="RefSeq" id="XP_071932935.1"/>
    </source>
</evidence>
<proteinExistence type="predicted"/>
<name>A0ABM4WME2_COFAR</name>
<dbReference type="RefSeq" id="XP_071932935.1">
    <property type="nucleotide sequence ID" value="XM_072076834.1"/>
</dbReference>
<feature type="domain" description="Reverse transcriptase" evidence="1">
    <location>
        <begin position="14"/>
        <end position="79"/>
    </location>
</feature>